<dbReference type="SUPFAM" id="SSF100950">
    <property type="entry name" value="NagB/RpiA/CoA transferase-like"/>
    <property type="match status" value="1"/>
</dbReference>
<dbReference type="PANTHER" id="PTHR34294">
    <property type="entry name" value="TRANSCRIPTIONAL REGULATOR-RELATED"/>
    <property type="match status" value="1"/>
</dbReference>
<dbReference type="InterPro" id="IPR037171">
    <property type="entry name" value="NagB/RpiA_transferase-like"/>
</dbReference>
<comment type="similarity">
    <text evidence="1">Belongs to the SorC transcriptional regulatory family.</text>
</comment>
<dbReference type="InterPro" id="IPR001387">
    <property type="entry name" value="Cro/C1-type_HTH"/>
</dbReference>
<dbReference type="Pfam" id="PF04545">
    <property type="entry name" value="Sigma70_r4"/>
    <property type="match status" value="1"/>
</dbReference>
<dbReference type="GO" id="GO:0006352">
    <property type="term" value="P:DNA-templated transcription initiation"/>
    <property type="evidence" value="ECO:0007669"/>
    <property type="project" value="InterPro"/>
</dbReference>
<dbReference type="EMBL" id="FQXU01000016">
    <property type="protein sequence ID" value="SHI56947.1"/>
    <property type="molecule type" value="Genomic_DNA"/>
</dbReference>
<dbReference type="PANTHER" id="PTHR34294:SF1">
    <property type="entry name" value="TRANSCRIPTIONAL REGULATOR LSRR"/>
    <property type="match status" value="1"/>
</dbReference>
<organism evidence="6 7">
    <name type="scientific">Clostridium intestinale DSM 6191</name>
    <dbReference type="NCBI Taxonomy" id="1121320"/>
    <lineage>
        <taxon>Bacteria</taxon>
        <taxon>Bacillati</taxon>
        <taxon>Bacillota</taxon>
        <taxon>Clostridia</taxon>
        <taxon>Eubacteriales</taxon>
        <taxon>Clostridiaceae</taxon>
        <taxon>Clostridium</taxon>
    </lineage>
</organism>
<dbReference type="Gene3D" id="1.10.10.60">
    <property type="entry name" value="Homeodomain-like"/>
    <property type="match status" value="1"/>
</dbReference>
<proteinExistence type="inferred from homology"/>
<dbReference type="Gene3D" id="3.40.50.1360">
    <property type="match status" value="1"/>
</dbReference>
<dbReference type="GO" id="GO:0003677">
    <property type="term" value="F:DNA binding"/>
    <property type="evidence" value="ECO:0007669"/>
    <property type="project" value="UniProtKB-KW"/>
</dbReference>
<name>A0A1M6C7C1_9CLOT</name>
<dbReference type="InterPro" id="IPR007324">
    <property type="entry name" value="Sugar-bd_dom_put"/>
</dbReference>
<keyword evidence="3 6" id="KW-0238">DNA-binding</keyword>
<dbReference type="AlphaFoldDB" id="A0A1M6C7C1"/>
<evidence type="ECO:0000256" key="1">
    <source>
        <dbReference type="ARBA" id="ARBA00010466"/>
    </source>
</evidence>
<evidence type="ECO:0000313" key="7">
    <source>
        <dbReference type="Proteomes" id="UP000184241"/>
    </source>
</evidence>
<sequence>MKKFVGEANLMIKCCKLYYEENLTQNEIATILGVSRPTISRLLDEGRKSGVVKIEIVNPIENNYGILERNIEKKYSLREVIIVDDDKDDDAQKKNLAKACAEYLKRIVKMDDNIGVSMGTTIKNIGKYIEPNSKLNLTLIPLIGGVGQTQIEIHPNHVVMDLARAFRGDFKLLHAPAVVSNGEIRNTFLKEESLENILEMGKKVDIAIVGIGSPITDKSTMMSSGYFDVDDLKVFKKQGAAGDICLQFYDINGQSDEFEFNNRVIGVELDNIKKIPTVIGVAGGEEKIEAIVGALNGKFINVLVTNYSNAKAIYDQF</sequence>
<accession>A0A1M6C7C1</accession>
<dbReference type="GO" id="GO:0030246">
    <property type="term" value="F:carbohydrate binding"/>
    <property type="evidence" value="ECO:0007669"/>
    <property type="project" value="InterPro"/>
</dbReference>
<keyword evidence="2" id="KW-0805">Transcription regulation</keyword>
<dbReference type="PROSITE" id="PS50943">
    <property type="entry name" value="HTH_CROC1"/>
    <property type="match status" value="1"/>
</dbReference>
<protein>
    <submittedName>
        <fullName evidence="6">DNA-binding transcriptional regulator LsrR, DeoR family</fullName>
    </submittedName>
</protein>
<dbReference type="RefSeq" id="WP_073022349.1">
    <property type="nucleotide sequence ID" value="NZ_FQXU01000016.1"/>
</dbReference>
<feature type="domain" description="HTH cro/C1-type" evidence="5">
    <location>
        <begin position="20"/>
        <end position="42"/>
    </location>
</feature>
<dbReference type="GO" id="GO:0003700">
    <property type="term" value="F:DNA-binding transcription factor activity"/>
    <property type="evidence" value="ECO:0007669"/>
    <property type="project" value="InterPro"/>
</dbReference>
<dbReference type="InterPro" id="IPR051054">
    <property type="entry name" value="SorC_transcr_regulators"/>
</dbReference>
<evidence type="ECO:0000256" key="2">
    <source>
        <dbReference type="ARBA" id="ARBA00023015"/>
    </source>
</evidence>
<reference evidence="6 7" key="1">
    <citation type="submission" date="2016-11" db="EMBL/GenBank/DDBJ databases">
        <authorList>
            <person name="Jaros S."/>
            <person name="Januszkiewicz K."/>
            <person name="Wedrychowicz H."/>
        </authorList>
    </citation>
    <scope>NUCLEOTIDE SEQUENCE [LARGE SCALE GENOMIC DNA]</scope>
    <source>
        <strain evidence="6 7">DSM 6191</strain>
    </source>
</reference>
<keyword evidence="4" id="KW-0804">Transcription</keyword>
<evidence type="ECO:0000313" key="6">
    <source>
        <dbReference type="EMBL" id="SHI56947.1"/>
    </source>
</evidence>
<dbReference type="Pfam" id="PF04198">
    <property type="entry name" value="Sugar-bind"/>
    <property type="match status" value="1"/>
</dbReference>
<evidence type="ECO:0000259" key="5">
    <source>
        <dbReference type="PROSITE" id="PS50943"/>
    </source>
</evidence>
<dbReference type="InterPro" id="IPR007630">
    <property type="entry name" value="RNA_pol_sigma70_r4"/>
</dbReference>
<evidence type="ECO:0000256" key="4">
    <source>
        <dbReference type="ARBA" id="ARBA00023163"/>
    </source>
</evidence>
<gene>
    <name evidence="6" type="ORF">SAMN02745941_04010</name>
</gene>
<dbReference type="Proteomes" id="UP000184241">
    <property type="component" value="Unassembled WGS sequence"/>
</dbReference>
<evidence type="ECO:0000256" key="3">
    <source>
        <dbReference type="ARBA" id="ARBA00023125"/>
    </source>
</evidence>